<dbReference type="InterPro" id="IPR001387">
    <property type="entry name" value="Cro/C1-type_HTH"/>
</dbReference>
<comment type="caution">
    <text evidence="2">The sequence shown here is derived from an EMBL/GenBank/DDBJ whole genome shotgun (WGS) entry which is preliminary data.</text>
</comment>
<dbReference type="InterPro" id="IPR010982">
    <property type="entry name" value="Lambda_DNA-bd_dom_sf"/>
</dbReference>
<dbReference type="EMBL" id="WSZI01000013">
    <property type="protein sequence ID" value="MWN21356.1"/>
    <property type="molecule type" value="Genomic_DNA"/>
</dbReference>
<evidence type="ECO:0000313" key="2">
    <source>
        <dbReference type="EMBL" id="MWN21356.1"/>
    </source>
</evidence>
<dbReference type="Pfam" id="PF13443">
    <property type="entry name" value="HTH_26"/>
    <property type="match status" value="1"/>
</dbReference>
<dbReference type="Gene3D" id="1.10.260.40">
    <property type="entry name" value="lambda repressor-like DNA-binding domains"/>
    <property type="match status" value="1"/>
</dbReference>
<proteinExistence type="predicted"/>
<feature type="domain" description="HTH cro/C1-type" evidence="1">
    <location>
        <begin position="7"/>
        <end position="59"/>
    </location>
</feature>
<dbReference type="SMART" id="SM00530">
    <property type="entry name" value="HTH_XRE"/>
    <property type="match status" value="1"/>
</dbReference>
<dbReference type="CDD" id="cd00093">
    <property type="entry name" value="HTH_XRE"/>
    <property type="match status" value="1"/>
</dbReference>
<dbReference type="AlphaFoldDB" id="A0A6L7A6V0"/>
<reference evidence="2 3" key="1">
    <citation type="submission" date="2019-12" db="EMBL/GenBank/DDBJ databases">
        <title>Complete genome sequence of Leuconostoc lactis strain AVN1 provides insights into metabolic potential.</title>
        <authorList>
            <person name="Besrour N."/>
            <person name="Najjari A."/>
            <person name="Fhoula I."/>
            <person name="Jaballah S."/>
            <person name="Klibi N."/>
            <person name="Ouzari H.I."/>
        </authorList>
    </citation>
    <scope>NUCLEOTIDE SEQUENCE [LARGE SCALE GENOMIC DNA]</scope>
    <source>
        <strain evidence="2 3">AVN1</strain>
    </source>
</reference>
<dbReference type="GO" id="GO:0003677">
    <property type="term" value="F:DNA binding"/>
    <property type="evidence" value="ECO:0007669"/>
    <property type="project" value="InterPro"/>
</dbReference>
<name>A0A6L7A6V0_LEULA</name>
<evidence type="ECO:0000259" key="1">
    <source>
        <dbReference type="PROSITE" id="PS50943"/>
    </source>
</evidence>
<dbReference type="PROSITE" id="PS50943">
    <property type="entry name" value="HTH_CROC1"/>
    <property type="match status" value="1"/>
</dbReference>
<dbReference type="SUPFAM" id="SSF47413">
    <property type="entry name" value="lambda repressor-like DNA-binding domains"/>
    <property type="match status" value="1"/>
</dbReference>
<dbReference type="RefSeq" id="WP_252968293.1">
    <property type="nucleotide sequence ID" value="NZ_JBKWFG010000001.1"/>
</dbReference>
<protein>
    <submittedName>
        <fullName evidence="2">Helix-turn-helix domain-containing protein</fullName>
    </submittedName>
</protein>
<organism evidence="2 3">
    <name type="scientific">Leuconostoc lactis</name>
    <dbReference type="NCBI Taxonomy" id="1246"/>
    <lineage>
        <taxon>Bacteria</taxon>
        <taxon>Bacillati</taxon>
        <taxon>Bacillota</taxon>
        <taxon>Bacilli</taxon>
        <taxon>Lactobacillales</taxon>
        <taxon>Lactobacillaceae</taxon>
        <taxon>Leuconostoc</taxon>
    </lineage>
</organism>
<sequence>MNIYDRVRELANERNITIAELERRAALTPQTVTNWRRSKPSGEALDKVASAFNTSVDYLLGRTDSRIFYKDSISVNIDDQTVSISYKDHELTDHQRSDLQVYIETMMQTKYW</sequence>
<accession>A0A6L7A6V0</accession>
<evidence type="ECO:0000313" key="3">
    <source>
        <dbReference type="Proteomes" id="UP000478636"/>
    </source>
</evidence>
<gene>
    <name evidence="2" type="ORF">GQS40_06675</name>
</gene>
<dbReference type="Proteomes" id="UP000478636">
    <property type="component" value="Unassembled WGS sequence"/>
</dbReference>